<dbReference type="CDD" id="cd09972">
    <property type="entry name" value="LOTUS_TDRD_OSKAR"/>
    <property type="match status" value="1"/>
</dbReference>
<dbReference type="Gene3D" id="2.30.30.140">
    <property type="match status" value="1"/>
</dbReference>
<feature type="domain" description="Tudor" evidence="7">
    <location>
        <begin position="396"/>
        <end position="455"/>
    </location>
</feature>
<feature type="region of interest" description="Disordered" evidence="6">
    <location>
        <begin position="306"/>
        <end position="327"/>
    </location>
</feature>
<feature type="domain" description="HTH OST-type" evidence="8">
    <location>
        <begin position="123"/>
        <end position="195"/>
    </location>
</feature>
<reference evidence="9" key="1">
    <citation type="submission" date="2016-02" db="EMBL/GenBank/DDBJ databases">
        <title>RNAseq analyses of the midgut from blood- or serum-fed Ixodes ricinus ticks.</title>
        <authorList>
            <person name="Perner J."/>
            <person name="Provaznik J."/>
            <person name="Schrenkova J."/>
            <person name="Urbanova V."/>
            <person name="Ribeiro J.M."/>
            <person name="Kopacek P."/>
        </authorList>
    </citation>
    <scope>NUCLEOTIDE SEQUENCE</scope>
    <source>
        <tissue evidence="9">Gut</tissue>
    </source>
</reference>
<protein>
    <submittedName>
        <fullName evidence="9">Putative a kinase anchor protein</fullName>
    </submittedName>
</protein>
<evidence type="ECO:0000256" key="2">
    <source>
        <dbReference type="ARBA" id="ARBA00022490"/>
    </source>
</evidence>
<dbReference type="PROSITE" id="PS51644">
    <property type="entry name" value="HTH_OST"/>
    <property type="match status" value="3"/>
</dbReference>
<feature type="domain" description="HTH OST-type" evidence="8">
    <location>
        <begin position="7"/>
        <end position="79"/>
    </location>
</feature>
<evidence type="ECO:0000259" key="7">
    <source>
        <dbReference type="PROSITE" id="PS50304"/>
    </source>
</evidence>
<dbReference type="GO" id="GO:0016301">
    <property type="term" value="F:kinase activity"/>
    <property type="evidence" value="ECO:0007669"/>
    <property type="project" value="UniProtKB-KW"/>
</dbReference>
<keyword evidence="3" id="KW-0677">Repeat</keyword>
<feature type="coiled-coil region" evidence="5">
    <location>
        <begin position="677"/>
        <end position="738"/>
    </location>
</feature>
<dbReference type="InterPro" id="IPR041966">
    <property type="entry name" value="LOTUS-like"/>
</dbReference>
<dbReference type="GO" id="GO:0030719">
    <property type="term" value="P:P granule organization"/>
    <property type="evidence" value="ECO:0007669"/>
    <property type="project" value="TreeGrafter"/>
</dbReference>
<keyword evidence="2" id="KW-0963">Cytoplasm</keyword>
<evidence type="ECO:0000256" key="6">
    <source>
        <dbReference type="SAM" id="MobiDB-lite"/>
    </source>
</evidence>
<keyword evidence="4" id="KW-0221">Differentiation</keyword>
<dbReference type="InterPro" id="IPR035437">
    <property type="entry name" value="SNase_OB-fold_sf"/>
</dbReference>
<dbReference type="GO" id="GO:0034587">
    <property type="term" value="P:piRNA processing"/>
    <property type="evidence" value="ECO:0007669"/>
    <property type="project" value="TreeGrafter"/>
</dbReference>
<proteinExistence type="evidence at transcript level"/>
<keyword evidence="9" id="KW-0808">Transferase</keyword>
<keyword evidence="4" id="KW-0744">Spermatogenesis</keyword>
<dbReference type="PROSITE" id="PS50304">
    <property type="entry name" value="TUDOR"/>
    <property type="match status" value="1"/>
</dbReference>
<evidence type="ECO:0000256" key="3">
    <source>
        <dbReference type="ARBA" id="ARBA00022737"/>
    </source>
</evidence>
<dbReference type="EMBL" id="GEFM01001996">
    <property type="protein sequence ID" value="JAP73800.1"/>
    <property type="molecule type" value="mRNA"/>
</dbReference>
<evidence type="ECO:0000259" key="8">
    <source>
        <dbReference type="PROSITE" id="PS51644"/>
    </source>
</evidence>
<dbReference type="Pfam" id="PF00567">
    <property type="entry name" value="TUDOR"/>
    <property type="match status" value="1"/>
</dbReference>
<dbReference type="PANTHER" id="PTHR22948:SF29">
    <property type="entry name" value="FI02030P-RELATED"/>
    <property type="match status" value="1"/>
</dbReference>
<dbReference type="GO" id="GO:0043186">
    <property type="term" value="C:P granule"/>
    <property type="evidence" value="ECO:0007669"/>
    <property type="project" value="TreeGrafter"/>
</dbReference>
<dbReference type="Pfam" id="PF12872">
    <property type="entry name" value="OST-HTH"/>
    <property type="match status" value="1"/>
</dbReference>
<comment type="subcellular location">
    <subcellularLocation>
        <location evidence="1">Cytoplasm</location>
    </subcellularLocation>
</comment>
<evidence type="ECO:0000256" key="4">
    <source>
        <dbReference type="ARBA" id="ARBA00022871"/>
    </source>
</evidence>
<dbReference type="InterPro" id="IPR025605">
    <property type="entry name" value="OST-HTH/LOTUS_dom"/>
</dbReference>
<dbReference type="SUPFAM" id="SSF63748">
    <property type="entry name" value="Tudor/PWWP/MBT"/>
    <property type="match status" value="1"/>
</dbReference>
<dbReference type="Gene3D" id="3.30.420.610">
    <property type="entry name" value="LOTUS domain-like"/>
    <property type="match status" value="3"/>
</dbReference>
<organism evidence="9">
    <name type="scientific">Ixodes ricinus</name>
    <name type="common">Common tick</name>
    <name type="synonym">Acarus ricinus</name>
    <dbReference type="NCBI Taxonomy" id="34613"/>
    <lineage>
        <taxon>Eukaryota</taxon>
        <taxon>Metazoa</taxon>
        <taxon>Ecdysozoa</taxon>
        <taxon>Arthropoda</taxon>
        <taxon>Chelicerata</taxon>
        <taxon>Arachnida</taxon>
        <taxon>Acari</taxon>
        <taxon>Parasitiformes</taxon>
        <taxon>Ixodida</taxon>
        <taxon>Ixodoidea</taxon>
        <taxon>Ixodidae</taxon>
        <taxon>Ixodinae</taxon>
        <taxon>Ixodes</taxon>
    </lineage>
</organism>
<dbReference type="PANTHER" id="PTHR22948">
    <property type="entry name" value="TUDOR DOMAIN CONTAINING PROTEIN"/>
    <property type="match status" value="1"/>
</dbReference>
<dbReference type="InterPro" id="IPR050621">
    <property type="entry name" value="Tudor_domain_containing"/>
</dbReference>
<evidence type="ECO:0000256" key="1">
    <source>
        <dbReference type="ARBA" id="ARBA00004496"/>
    </source>
</evidence>
<name>A0A131Y5Z2_IXORI</name>
<sequence>MAGRLRDLETIKFVIRALLMVNNGPTPYGKFLQDYRRTEGHHVPYHKYGCTDCLDFLRTLTDTVHVKQQGSDVLLFPNLDDNAGESVRHVQELIKAQKVEPDREDQRKRPETVRPTRGTELHLPDNVQRNLQSLVSKFMHGICVDALEDAYLREFGTTLNVKHFGFGSLKQALSTVKFFDLVDMPNDKMKVRLQSSNDRPAKMAARGKSPTTDVAKANGHAHSAKSPDVRATGTSLLRDNIQKVLERRTDGIFMSSFSQAYADEIGEPLSVGTMQLVQRWPDLFHIVRPDSSSDFILFPGTLGDLEDSSTEGRSSSSPDNTSDLKYSPVQLPADRTEEYFPVRVSYVGSPGRFAIQPVGADGYDPLSALTREMSELYSSDAGHRYAVVGTRSAVLIGQAYAALYSSVDDNTTWYRARITGVSSLYNVEVELVDFGNHCTVHRSELRKLRDDFLELPVQCARAALAFLRPKGDDWCESAYKCFLQLSADRILMCKVESEEGDTLKVLLCDTNGDEEHFIHDVLVSKGFALCDLPHEQTNGVAEVEREHVTPATGKIDVRLVQLGDGSAIHVIKLRSQDYVASQELSSLVGWREDRVLEELGKKEISLGHLVVRGDQEPELFQKIGAFAPGDTVCLFRASNVADVVNLFNYPSAKVVAEIRRLFEPSKGAESLRGSKVRKRGAVELKQLKKQLAAANDERRQIYSSFGAGATNLNHVDLLQGIEARITELQKQIDKLCNGSS</sequence>
<keyword evidence="9" id="KW-0418">Kinase</keyword>
<dbReference type="SMART" id="SM00333">
    <property type="entry name" value="TUDOR"/>
    <property type="match status" value="1"/>
</dbReference>
<dbReference type="GO" id="GO:0007283">
    <property type="term" value="P:spermatogenesis"/>
    <property type="evidence" value="ECO:0007669"/>
    <property type="project" value="UniProtKB-KW"/>
</dbReference>
<keyword evidence="5" id="KW-0175">Coiled coil</keyword>
<dbReference type="AlphaFoldDB" id="A0A131Y5Z2"/>
<dbReference type="Gene3D" id="2.40.50.90">
    <property type="match status" value="1"/>
</dbReference>
<dbReference type="InterPro" id="IPR002999">
    <property type="entry name" value="Tudor"/>
</dbReference>
<accession>A0A131Y5Z2</accession>
<evidence type="ECO:0000256" key="5">
    <source>
        <dbReference type="SAM" id="Coils"/>
    </source>
</evidence>
<feature type="domain" description="HTH OST-type" evidence="8">
    <location>
        <begin position="233"/>
        <end position="301"/>
    </location>
</feature>
<evidence type="ECO:0000313" key="9">
    <source>
        <dbReference type="EMBL" id="JAP73800.1"/>
    </source>
</evidence>
<feature type="region of interest" description="Disordered" evidence="6">
    <location>
        <begin position="94"/>
        <end position="122"/>
    </location>
</feature>
<feature type="region of interest" description="Disordered" evidence="6">
    <location>
        <begin position="196"/>
        <end position="230"/>
    </location>
</feature>